<accession>A0A8X7Z594</accession>
<keyword evidence="1" id="KW-0472">Membrane</keyword>
<protein>
    <submittedName>
        <fullName evidence="2">Uncharacterized protein</fullName>
    </submittedName>
</protein>
<dbReference type="OrthoDB" id="10260712at2759"/>
<dbReference type="AlphaFoldDB" id="A0A8X7Z594"/>
<feature type="transmembrane region" description="Helical" evidence="1">
    <location>
        <begin position="59"/>
        <end position="81"/>
    </location>
</feature>
<dbReference type="Proteomes" id="UP000886885">
    <property type="component" value="Chromosome 9D"/>
</dbReference>
<keyword evidence="3" id="KW-1185">Reference proteome</keyword>
<evidence type="ECO:0000313" key="2">
    <source>
        <dbReference type="EMBL" id="KAG6761472.1"/>
    </source>
</evidence>
<evidence type="ECO:0000313" key="3">
    <source>
        <dbReference type="Proteomes" id="UP000886885"/>
    </source>
</evidence>
<evidence type="ECO:0000256" key="1">
    <source>
        <dbReference type="SAM" id="Phobius"/>
    </source>
</evidence>
<comment type="caution">
    <text evidence="2">The sequence shown here is derived from an EMBL/GenBank/DDBJ whole genome shotgun (WGS) entry which is preliminary data.</text>
</comment>
<reference evidence="2" key="1">
    <citation type="journal article" date="2020" name="bioRxiv">
        <title>Hybrid origin of Populus tomentosa Carr. identified through genome sequencing and phylogenomic analysis.</title>
        <authorList>
            <person name="An X."/>
            <person name="Gao K."/>
            <person name="Chen Z."/>
            <person name="Li J."/>
            <person name="Yang X."/>
            <person name="Yang X."/>
            <person name="Zhou J."/>
            <person name="Guo T."/>
            <person name="Zhao T."/>
            <person name="Huang S."/>
            <person name="Miao D."/>
            <person name="Khan W.U."/>
            <person name="Rao P."/>
            <person name="Ye M."/>
            <person name="Lei B."/>
            <person name="Liao W."/>
            <person name="Wang J."/>
            <person name="Ji L."/>
            <person name="Li Y."/>
            <person name="Guo B."/>
            <person name="Mustafa N.S."/>
            <person name="Li S."/>
            <person name="Yun Q."/>
            <person name="Keller S.R."/>
            <person name="Mao J."/>
            <person name="Zhang R."/>
            <person name="Strauss S.H."/>
        </authorList>
    </citation>
    <scope>NUCLEOTIDE SEQUENCE</scope>
    <source>
        <strain evidence="2">GM15</strain>
        <tissue evidence="2">Leaf</tissue>
    </source>
</reference>
<keyword evidence="1" id="KW-0812">Transmembrane</keyword>
<gene>
    <name evidence="2" type="ORF">POTOM_034694</name>
</gene>
<proteinExistence type="predicted"/>
<organism evidence="2 3">
    <name type="scientific">Populus tomentosa</name>
    <name type="common">Chinese white poplar</name>
    <dbReference type="NCBI Taxonomy" id="118781"/>
    <lineage>
        <taxon>Eukaryota</taxon>
        <taxon>Viridiplantae</taxon>
        <taxon>Streptophyta</taxon>
        <taxon>Embryophyta</taxon>
        <taxon>Tracheophyta</taxon>
        <taxon>Spermatophyta</taxon>
        <taxon>Magnoliopsida</taxon>
        <taxon>eudicotyledons</taxon>
        <taxon>Gunneridae</taxon>
        <taxon>Pentapetalae</taxon>
        <taxon>rosids</taxon>
        <taxon>fabids</taxon>
        <taxon>Malpighiales</taxon>
        <taxon>Salicaceae</taxon>
        <taxon>Saliceae</taxon>
        <taxon>Populus</taxon>
    </lineage>
</organism>
<sequence>MHKENMFFSLHQAINNIKFQEEEKIATARDKESMKSLIGKHCRQSQKGRKCQQKLQNTGLDVVGSIEVVLLFFCLIVYAAYDSRNNRVALVQQRSPVVKNLGDFAVATGMKHVVVLSGLEFMTLQKIDASRYMTYLAPILMEQMILGNDLGGKNVLEYNPAQRTRISTLAEGNSM</sequence>
<name>A0A8X7Z594_POPTO</name>
<dbReference type="EMBL" id="JAAWWB010000018">
    <property type="protein sequence ID" value="KAG6761472.1"/>
    <property type="molecule type" value="Genomic_DNA"/>
</dbReference>
<keyword evidence="1" id="KW-1133">Transmembrane helix</keyword>